<evidence type="ECO:0000313" key="1">
    <source>
        <dbReference type="EMBL" id="RQO86737.1"/>
    </source>
</evidence>
<organism evidence="1 2">
    <name type="scientific">Populus trichocarpa</name>
    <name type="common">Western balsam poplar</name>
    <name type="synonym">Populus balsamifera subsp. trichocarpa</name>
    <dbReference type="NCBI Taxonomy" id="3694"/>
    <lineage>
        <taxon>Eukaryota</taxon>
        <taxon>Viridiplantae</taxon>
        <taxon>Streptophyta</taxon>
        <taxon>Embryophyta</taxon>
        <taxon>Tracheophyta</taxon>
        <taxon>Spermatophyta</taxon>
        <taxon>Magnoliopsida</taxon>
        <taxon>eudicotyledons</taxon>
        <taxon>Gunneridae</taxon>
        <taxon>Pentapetalae</taxon>
        <taxon>rosids</taxon>
        <taxon>fabids</taxon>
        <taxon>Malpighiales</taxon>
        <taxon>Salicaceae</taxon>
        <taxon>Saliceae</taxon>
        <taxon>Populus</taxon>
    </lineage>
</organism>
<dbReference type="Proteomes" id="UP000006729">
    <property type="component" value="Chromosome 2"/>
</dbReference>
<evidence type="ECO:0000313" key="2">
    <source>
        <dbReference type="Proteomes" id="UP000006729"/>
    </source>
</evidence>
<name>A0A3N7EHY8_POPTR</name>
<reference evidence="1 2" key="1">
    <citation type="journal article" date="2006" name="Science">
        <title>The genome of black cottonwood, Populus trichocarpa (Torr. &amp; Gray).</title>
        <authorList>
            <person name="Tuskan G.A."/>
            <person name="Difazio S."/>
            <person name="Jansson S."/>
            <person name="Bohlmann J."/>
            <person name="Grigoriev I."/>
            <person name="Hellsten U."/>
            <person name="Putnam N."/>
            <person name="Ralph S."/>
            <person name="Rombauts S."/>
            <person name="Salamov A."/>
            <person name="Schein J."/>
            <person name="Sterck L."/>
            <person name="Aerts A."/>
            <person name="Bhalerao R.R."/>
            <person name="Bhalerao R.P."/>
            <person name="Blaudez D."/>
            <person name="Boerjan W."/>
            <person name="Brun A."/>
            <person name="Brunner A."/>
            <person name="Busov V."/>
            <person name="Campbell M."/>
            <person name="Carlson J."/>
            <person name="Chalot M."/>
            <person name="Chapman J."/>
            <person name="Chen G.L."/>
            <person name="Cooper D."/>
            <person name="Coutinho P.M."/>
            <person name="Couturier J."/>
            <person name="Covert S."/>
            <person name="Cronk Q."/>
            <person name="Cunningham R."/>
            <person name="Davis J."/>
            <person name="Degroeve S."/>
            <person name="Dejardin A."/>
            <person name="Depamphilis C."/>
            <person name="Detter J."/>
            <person name="Dirks B."/>
            <person name="Dubchak I."/>
            <person name="Duplessis S."/>
            <person name="Ehlting J."/>
            <person name="Ellis B."/>
            <person name="Gendler K."/>
            <person name="Goodstein D."/>
            <person name="Gribskov M."/>
            <person name="Grimwood J."/>
            <person name="Groover A."/>
            <person name="Gunter L."/>
            <person name="Hamberger B."/>
            <person name="Heinze B."/>
            <person name="Helariutta Y."/>
            <person name="Henrissat B."/>
            <person name="Holligan D."/>
            <person name="Holt R."/>
            <person name="Huang W."/>
            <person name="Islam-Faridi N."/>
            <person name="Jones S."/>
            <person name="Jones-Rhoades M."/>
            <person name="Jorgensen R."/>
            <person name="Joshi C."/>
            <person name="Kangasjarvi J."/>
            <person name="Karlsson J."/>
            <person name="Kelleher C."/>
            <person name="Kirkpatrick R."/>
            <person name="Kirst M."/>
            <person name="Kohler A."/>
            <person name="Kalluri U."/>
            <person name="Larimer F."/>
            <person name="Leebens-Mack J."/>
            <person name="Leple J.C."/>
            <person name="Locascio P."/>
            <person name="Lou Y."/>
            <person name="Lucas S."/>
            <person name="Martin F."/>
            <person name="Montanini B."/>
            <person name="Napoli C."/>
            <person name="Nelson D.R."/>
            <person name="Nelson C."/>
            <person name="Nieminen K."/>
            <person name="Nilsson O."/>
            <person name="Pereda V."/>
            <person name="Peter G."/>
            <person name="Philippe R."/>
            <person name="Pilate G."/>
            <person name="Poliakov A."/>
            <person name="Razumovskaya J."/>
            <person name="Richardson P."/>
            <person name="Rinaldi C."/>
            <person name="Ritland K."/>
            <person name="Rouze P."/>
            <person name="Ryaboy D."/>
            <person name="Schmutz J."/>
            <person name="Schrader J."/>
            <person name="Segerman B."/>
            <person name="Shin H."/>
            <person name="Siddiqui A."/>
            <person name="Sterky F."/>
            <person name="Terry A."/>
            <person name="Tsai C.J."/>
            <person name="Uberbacher E."/>
            <person name="Unneberg P."/>
            <person name="Vahala J."/>
            <person name="Wall K."/>
            <person name="Wessler S."/>
            <person name="Yang G."/>
            <person name="Yin T."/>
            <person name="Douglas C."/>
            <person name="Marra M."/>
            <person name="Sandberg G."/>
            <person name="Van de Peer Y."/>
            <person name="Rokhsar D."/>
        </authorList>
    </citation>
    <scope>NUCLEOTIDE SEQUENCE [LARGE SCALE GENOMIC DNA]</scope>
    <source>
        <strain evidence="2">cv. Nisqually</strain>
    </source>
</reference>
<gene>
    <name evidence="1" type="ORF">POPTR_002G092550</name>
</gene>
<dbReference type="InParanoid" id="A0A3N7EHY8"/>
<dbReference type="AlphaFoldDB" id="A0A3N7EHY8"/>
<accession>A0A3N7EHY8</accession>
<dbReference type="EMBL" id="CM009291">
    <property type="protein sequence ID" value="RQO86737.1"/>
    <property type="molecule type" value="Genomic_DNA"/>
</dbReference>
<proteinExistence type="predicted"/>
<keyword evidence="2" id="KW-1185">Reference proteome</keyword>
<sequence length="58" mass="6903">MRAEQEKQEESKERKSARYLFSLQSKRSYQVKRRNLTVAQKIKRKSIIGGQESERVTC</sequence>
<protein>
    <submittedName>
        <fullName evidence="1">Uncharacterized protein</fullName>
    </submittedName>
</protein>